<dbReference type="Pfam" id="PF13655">
    <property type="entry name" value="RVT_N"/>
    <property type="match status" value="1"/>
</dbReference>
<proteinExistence type="predicted"/>
<dbReference type="GeneID" id="32887551"/>
<dbReference type="GO" id="GO:0003964">
    <property type="term" value="F:RNA-directed DNA polymerase activity"/>
    <property type="evidence" value="ECO:0007669"/>
    <property type="project" value="UniProtKB-KW"/>
</dbReference>
<dbReference type="AlphaFoldDB" id="A0A1Y9TMF9"/>
<reference evidence="2" key="1">
    <citation type="submission" date="2017-03" db="EMBL/GenBank/DDBJ databases">
        <title>The new red algal subphylum Proteorhodophytina comprises the largest and most divergent plastid genomes known.</title>
        <authorList>
            <person name="Munoz-Gomez S.A."/>
            <person name="Mejia-Franco F.G."/>
            <person name="Durnin K."/>
            <person name="Morgan C."/>
            <person name="Grisdale C.J."/>
            <person name="Archibald J.M."/>
            <person name="Slamovits C.H."/>
        </authorList>
    </citation>
    <scope>NUCLEOTIDE SEQUENCE</scope>
    <source>
        <strain evidence="2">NIES-2742</strain>
    </source>
</reference>
<dbReference type="Gene3D" id="1.10.30.50">
    <property type="match status" value="1"/>
</dbReference>
<organism evidence="2">
    <name type="scientific">Bulboplastis apyrenoidosa</name>
    <dbReference type="NCBI Taxonomy" id="1070855"/>
    <lineage>
        <taxon>Eukaryota</taxon>
        <taxon>Rhodophyta</taxon>
        <taxon>Rhodellophyceae</taxon>
        <taxon>Dixoniellales</taxon>
        <taxon>Dixoniellaceae</taxon>
        <taxon>Bulboplastis</taxon>
    </lineage>
</organism>
<keyword evidence="2" id="KW-0808">Transferase</keyword>
<feature type="domain" description="Reverse transcriptase" evidence="1">
    <location>
        <begin position="1"/>
        <end position="340"/>
    </location>
</feature>
<keyword evidence="2" id="KW-0695">RNA-directed DNA polymerase</keyword>
<dbReference type="PANTHER" id="PTHR34047:SF10">
    <property type="entry name" value="GROUP II INTRON-ASSOCIATED OPEN READING FRAME"/>
    <property type="match status" value="1"/>
</dbReference>
<dbReference type="InterPro" id="IPR000477">
    <property type="entry name" value="RT_dom"/>
</dbReference>
<keyword evidence="2" id="KW-0934">Plastid</keyword>
<sequence>MSNNIAWEQVDWAAVRYRVSRYQYRIYKASLNSKKAKVRFLQKQLLSSLDSKLYAVFSVTTWNKGKKNPGVDKNFYMTNKHKMSLVQDLRLDGKTVPFKSIWIPKEGEKEKSSLCIPIIKDRAKQTLFLLALEPEWEARFESNSYGFRPGKSCHDAIEAILFALGNKSKKVESKYILDVDLSKCFSSLNHEYLIKKIDSLPEVNKQLESWLKYGMIKDCEIKLCESIVFNKLFQEKGRILYAFLVNVALHGMQNHLKDWINNYSILSSYANKGKKEKQKSLSVIRYTDNCVIIHPSKKTLILAKEEISKWLKETSGLEFKNTKNSISLSAEGFNFLGFSFIMVNQNSILRYKAYPSREAQKKILYKVRDIIQTNRNVSAYVLITKLKPVIIGWANYYRYCECKETFAKLTHLIFKKLKSWVFRRDTRNGRQKVKEKYFPSGQTYTFDGVKHEDNWVFYGECRDKRNEIRKAWLPHLVWVKSRKWVKVKGKASVYDGNNAYWAQRSMKYSYWNFSERYLIYRQKGYCSYCKGKIMSNDLCKVDNIMLSSLGGRHIQSNKQLIHIECYLSKTSTNT</sequence>
<geneLocation type="chloroplast" evidence="2"/>
<gene>
    <name evidence="2" type="primary">psaA</name>
</gene>
<dbReference type="SUPFAM" id="SSF56672">
    <property type="entry name" value="DNA/RNA polymerases"/>
    <property type="match status" value="1"/>
</dbReference>
<accession>A0A1Y9TMF9</accession>
<protein>
    <submittedName>
        <fullName evidence="2">Putative reverse transcriptase/maturase</fullName>
    </submittedName>
</protein>
<dbReference type="InterPro" id="IPR043502">
    <property type="entry name" value="DNA/RNA_pol_sf"/>
</dbReference>
<dbReference type="CDD" id="cd01651">
    <property type="entry name" value="RT_G2_intron"/>
    <property type="match status" value="1"/>
</dbReference>
<dbReference type="Pfam" id="PF00078">
    <property type="entry name" value="RVT_1"/>
    <property type="match status" value="1"/>
</dbReference>
<name>A0A1Y9TMF9_9RHOD</name>
<dbReference type="Pfam" id="PF08388">
    <property type="entry name" value="GIIM"/>
    <property type="match status" value="1"/>
</dbReference>
<evidence type="ECO:0000313" key="2">
    <source>
        <dbReference type="EMBL" id="ARO90857.1"/>
    </source>
</evidence>
<dbReference type="EMBL" id="KY709209">
    <property type="protein sequence ID" value="ARO90857.1"/>
    <property type="molecule type" value="Genomic_DNA"/>
</dbReference>
<dbReference type="InterPro" id="IPR025960">
    <property type="entry name" value="RVT_N"/>
</dbReference>
<dbReference type="PANTHER" id="PTHR34047">
    <property type="entry name" value="NUCLEAR INTRON MATURASE 1, MITOCHONDRIAL-RELATED"/>
    <property type="match status" value="1"/>
</dbReference>
<dbReference type="PROSITE" id="PS50878">
    <property type="entry name" value="RT_POL"/>
    <property type="match status" value="1"/>
</dbReference>
<evidence type="ECO:0000259" key="1">
    <source>
        <dbReference type="PROSITE" id="PS50878"/>
    </source>
</evidence>
<dbReference type="RefSeq" id="YP_009370368.1">
    <property type="nucleotide sequence ID" value="NC_034787.1"/>
</dbReference>
<keyword evidence="2" id="KW-0548">Nucleotidyltransferase</keyword>
<keyword evidence="2" id="KW-0150">Chloroplast</keyword>
<dbReference type="InterPro" id="IPR051083">
    <property type="entry name" value="GrpII_Intron_Splice-Mob/Def"/>
</dbReference>
<dbReference type="InterPro" id="IPR013597">
    <property type="entry name" value="Mat_intron_G2"/>
</dbReference>